<evidence type="ECO:0000313" key="1">
    <source>
        <dbReference type="EMBL" id="MFC4823031.1"/>
    </source>
</evidence>
<organism evidence="1 2">
    <name type="scientific">Halorussus aquaticus</name>
    <dbReference type="NCBI Taxonomy" id="2953748"/>
    <lineage>
        <taxon>Archaea</taxon>
        <taxon>Methanobacteriati</taxon>
        <taxon>Methanobacteriota</taxon>
        <taxon>Stenosarchaea group</taxon>
        <taxon>Halobacteria</taxon>
        <taxon>Halobacteriales</taxon>
        <taxon>Haladaptataceae</taxon>
        <taxon>Halorussus</taxon>
    </lineage>
</organism>
<dbReference type="RefSeq" id="WP_254267468.1">
    <property type="nucleotide sequence ID" value="NZ_CP100400.1"/>
</dbReference>
<evidence type="ECO:0000313" key="2">
    <source>
        <dbReference type="Proteomes" id="UP001595945"/>
    </source>
</evidence>
<dbReference type="GeneID" id="73045924"/>
<sequence>MSRDETAPMVSKAFFTGSKYLVEENDGRHDYVRYDGERFLAALSAAGQKVVHAPFGSEGLDSSDGRTESEEADEAKAAYLKALVRVNERYFAAREYEDDAKGKYLKHDERAERRFRIKTAEALSDCVDDLHALLSAHDTLVDIAVETVGRTKPDSERRQAESAIRSRLLACTDRAISRGWFPVVESYYYSLSPGELVAEDRERRKQRIEGTEDSRGIEELLGKPHFDRLGKGDLRRIRKLNRESPGSDARVWKRILEQYPWYVGHEDEQAATAGTGAKG</sequence>
<keyword evidence="2" id="KW-1185">Reference proteome</keyword>
<dbReference type="Proteomes" id="UP001595945">
    <property type="component" value="Unassembled WGS sequence"/>
</dbReference>
<reference evidence="1 2" key="1">
    <citation type="journal article" date="2019" name="Int. J. Syst. Evol. Microbiol.">
        <title>The Global Catalogue of Microorganisms (GCM) 10K type strain sequencing project: providing services to taxonomists for standard genome sequencing and annotation.</title>
        <authorList>
            <consortium name="The Broad Institute Genomics Platform"/>
            <consortium name="The Broad Institute Genome Sequencing Center for Infectious Disease"/>
            <person name="Wu L."/>
            <person name="Ma J."/>
        </authorList>
    </citation>
    <scope>NUCLEOTIDE SEQUENCE [LARGE SCALE GENOMIC DNA]</scope>
    <source>
        <strain evidence="1 2">XZYJ18</strain>
    </source>
</reference>
<name>A0ABD5PX05_9EURY</name>
<protein>
    <submittedName>
        <fullName evidence="1">Uncharacterized protein</fullName>
    </submittedName>
</protein>
<comment type="caution">
    <text evidence="1">The sequence shown here is derived from an EMBL/GenBank/DDBJ whole genome shotgun (WGS) entry which is preliminary data.</text>
</comment>
<gene>
    <name evidence="1" type="ORF">ACFO9K_02025</name>
</gene>
<proteinExistence type="predicted"/>
<dbReference type="AlphaFoldDB" id="A0ABD5PX05"/>
<dbReference type="EMBL" id="JBHSHT010000001">
    <property type="protein sequence ID" value="MFC4823031.1"/>
    <property type="molecule type" value="Genomic_DNA"/>
</dbReference>
<accession>A0ABD5PX05</accession>